<name>A0A4C2E4R7_9SACH</name>
<evidence type="ECO:0000256" key="4">
    <source>
        <dbReference type="SAM" id="MobiDB-lite"/>
    </source>
</evidence>
<dbReference type="GO" id="GO:1990904">
    <property type="term" value="C:ribonucleoprotein complex"/>
    <property type="evidence" value="ECO:0007669"/>
    <property type="project" value="UniProtKB-KW"/>
</dbReference>
<keyword evidence="2" id="KW-0689">Ribosomal protein</keyword>
<dbReference type="Proteomes" id="UP000301737">
    <property type="component" value="Unassembled WGS sequence"/>
</dbReference>
<feature type="region of interest" description="Disordered" evidence="4">
    <location>
        <begin position="92"/>
        <end position="129"/>
    </location>
</feature>
<proteinExistence type="inferred from homology"/>
<sequence length="146" mass="16818">MFKPTSICLSALSKRTKRVKVQMLKDFPQFLLYKGEVAQVKPSLMRNYLHNYNNARYILKDTDIDLNLMKSFEQRKEELKTSKLDTATHVELTETTNTNPGKASVPFEAQANVPKSEQQQQEPEKHRGILEKDITIKDIKIPGLDL</sequence>
<dbReference type="OrthoDB" id="5555409at2759"/>
<dbReference type="GO" id="GO:0005840">
    <property type="term" value="C:ribosome"/>
    <property type="evidence" value="ECO:0007669"/>
    <property type="project" value="UniProtKB-KW"/>
</dbReference>
<protein>
    <recommendedName>
        <fullName evidence="5">Ribosomal protein L9 domain-containing protein</fullName>
    </recommendedName>
</protein>
<keyword evidence="7" id="KW-1185">Reference proteome</keyword>
<organism evidence="6 7">
    <name type="scientific">Zygosaccharomyces mellis</name>
    <dbReference type="NCBI Taxonomy" id="42258"/>
    <lineage>
        <taxon>Eukaryota</taxon>
        <taxon>Fungi</taxon>
        <taxon>Dikarya</taxon>
        <taxon>Ascomycota</taxon>
        <taxon>Saccharomycotina</taxon>
        <taxon>Saccharomycetes</taxon>
        <taxon>Saccharomycetales</taxon>
        <taxon>Saccharomycetaceae</taxon>
        <taxon>Zygosaccharomyces</taxon>
    </lineage>
</organism>
<keyword evidence="3" id="KW-0687">Ribonucleoprotein</keyword>
<evidence type="ECO:0000256" key="3">
    <source>
        <dbReference type="ARBA" id="ARBA00023274"/>
    </source>
</evidence>
<dbReference type="Pfam" id="PF01281">
    <property type="entry name" value="Ribosomal_L9_N"/>
    <property type="match status" value="1"/>
</dbReference>
<feature type="domain" description="Ribosomal protein L9" evidence="5">
    <location>
        <begin position="19"/>
        <end position="57"/>
    </location>
</feature>
<reference evidence="6 7" key="1">
    <citation type="submission" date="2019-01" db="EMBL/GenBank/DDBJ databases">
        <title>Draft Genome Sequencing of Zygosaccharomyces mellis Ca-7.</title>
        <authorList>
            <person name="Shiwa Y."/>
            <person name="Kanesaki Y."/>
            <person name="Ishige T."/>
            <person name="Mura K."/>
            <person name="Hori T."/>
            <person name="Tamura T."/>
        </authorList>
    </citation>
    <scope>NUCLEOTIDE SEQUENCE [LARGE SCALE GENOMIC DNA]</scope>
    <source>
        <strain evidence="6 7">Ca-7</strain>
    </source>
</reference>
<evidence type="ECO:0000313" key="6">
    <source>
        <dbReference type="EMBL" id="GCE97709.1"/>
    </source>
</evidence>
<evidence type="ECO:0000256" key="2">
    <source>
        <dbReference type="ARBA" id="ARBA00022980"/>
    </source>
</evidence>
<evidence type="ECO:0000313" key="7">
    <source>
        <dbReference type="Proteomes" id="UP000301737"/>
    </source>
</evidence>
<dbReference type="EMBL" id="BIMX01000002">
    <property type="protein sequence ID" value="GCE97709.1"/>
    <property type="molecule type" value="Genomic_DNA"/>
</dbReference>
<comment type="similarity">
    <text evidence="1">Belongs to the bacterial ribosomal protein bL9 family.</text>
</comment>
<dbReference type="Gene3D" id="3.40.5.10">
    <property type="entry name" value="Ribosomal protein L9, N-terminal domain"/>
    <property type="match status" value="1"/>
</dbReference>
<dbReference type="AlphaFoldDB" id="A0A4C2E4R7"/>
<comment type="caution">
    <text evidence="6">The sequence shown here is derived from an EMBL/GenBank/DDBJ whole genome shotgun (WGS) entry which is preliminary data.</text>
</comment>
<evidence type="ECO:0000256" key="1">
    <source>
        <dbReference type="ARBA" id="ARBA00010605"/>
    </source>
</evidence>
<dbReference type="InterPro" id="IPR036935">
    <property type="entry name" value="Ribosomal_bL9_N_sf"/>
</dbReference>
<accession>A0A4C2E4R7</accession>
<evidence type="ECO:0000259" key="5">
    <source>
        <dbReference type="Pfam" id="PF01281"/>
    </source>
</evidence>
<gene>
    <name evidence="6" type="ORF">ZYGM_004747</name>
</gene>
<dbReference type="InterPro" id="IPR020070">
    <property type="entry name" value="Ribosomal_bL9_N"/>
</dbReference>